<dbReference type="AlphaFoldDB" id="A0A2G4SGX5"/>
<keyword evidence="2" id="KW-1185">Reference proteome</keyword>
<protein>
    <submittedName>
        <fullName evidence="1">Uncharacterized protein</fullName>
    </submittedName>
</protein>
<dbReference type="Proteomes" id="UP000242254">
    <property type="component" value="Unassembled WGS sequence"/>
</dbReference>
<evidence type="ECO:0000313" key="2">
    <source>
        <dbReference type="Proteomes" id="UP000242254"/>
    </source>
</evidence>
<evidence type="ECO:0000313" key="1">
    <source>
        <dbReference type="EMBL" id="PHZ08011.1"/>
    </source>
</evidence>
<sequence>MKDEDIHEYSLEKLIIIQIGNNIGSDTTRKYYPKNLVQKIIKNTQPAALLTEGPELYNHILDLHALASTASRLYSADLVKRFFTNVLHSLIHGIFVDDSDVCSLEICYNHLILWQILEAISKSSEGVKFTARGICLEAISQELKLMNNDISQFYNADEIAILETTGPFQKYNAPKETQGYIKPGYGLVVMLHVIGRKYQYGSFDIFKQIGVFFVLATPTKLRIWRMHMPSKKMFGWYANTRSELISIFRKTSPVNLL</sequence>
<name>A0A2G4SGX5_RHIZD</name>
<organism evidence="1 2">
    <name type="scientific">Rhizopus microsporus ATCC 52813</name>
    <dbReference type="NCBI Taxonomy" id="1340429"/>
    <lineage>
        <taxon>Eukaryota</taxon>
        <taxon>Fungi</taxon>
        <taxon>Fungi incertae sedis</taxon>
        <taxon>Mucoromycota</taxon>
        <taxon>Mucoromycotina</taxon>
        <taxon>Mucoromycetes</taxon>
        <taxon>Mucorales</taxon>
        <taxon>Mucorineae</taxon>
        <taxon>Rhizopodaceae</taxon>
        <taxon>Rhizopus</taxon>
    </lineage>
</organism>
<accession>A0A2G4SGX5</accession>
<gene>
    <name evidence="1" type="ORF">RHIMIDRAFT_248210</name>
</gene>
<reference evidence="1 2" key="1">
    <citation type="journal article" date="2016" name="Proc. Natl. Acad. Sci. U.S.A.">
        <title>Lipid metabolic changes in an early divergent fungus govern the establishment of a mutualistic symbiosis with endobacteria.</title>
        <authorList>
            <person name="Lastovetsky O.A."/>
            <person name="Gaspar M.L."/>
            <person name="Mondo S.J."/>
            <person name="LaButti K.M."/>
            <person name="Sandor L."/>
            <person name="Grigoriev I.V."/>
            <person name="Henry S.A."/>
            <person name="Pawlowska T.E."/>
        </authorList>
    </citation>
    <scope>NUCLEOTIDE SEQUENCE [LARGE SCALE GENOMIC DNA]</scope>
    <source>
        <strain evidence="1 2">ATCC 52813</strain>
    </source>
</reference>
<dbReference type="RefSeq" id="XP_023461719.1">
    <property type="nucleotide sequence ID" value="XM_023610491.1"/>
</dbReference>
<proteinExistence type="predicted"/>
<dbReference type="GeneID" id="35441481"/>
<dbReference type="EMBL" id="KZ303869">
    <property type="protein sequence ID" value="PHZ08011.1"/>
    <property type="molecule type" value="Genomic_DNA"/>
</dbReference>